<gene>
    <name evidence="2" type="ORF">B296_00035399</name>
</gene>
<sequence>MRLGVRREFARRFAEGIGKLARNTLGDRRRKTVRLTAGDSEGCGIAGIRRSVVDAGVPQEGLGSVRRPLEGIKSETNLSVEARSSAEEGIHPTPPDDD</sequence>
<accession>A0A426Y6F9</accession>
<dbReference type="Proteomes" id="UP000287651">
    <property type="component" value="Unassembled WGS sequence"/>
</dbReference>
<dbReference type="AlphaFoldDB" id="A0A426Y6F9"/>
<dbReference type="EMBL" id="AMZH03014608">
    <property type="protein sequence ID" value="RRT47347.1"/>
    <property type="molecule type" value="Genomic_DNA"/>
</dbReference>
<feature type="region of interest" description="Disordered" evidence="1">
    <location>
        <begin position="69"/>
        <end position="98"/>
    </location>
</feature>
<evidence type="ECO:0000256" key="1">
    <source>
        <dbReference type="SAM" id="MobiDB-lite"/>
    </source>
</evidence>
<reference evidence="2 3" key="1">
    <citation type="journal article" date="2014" name="Agronomy (Basel)">
        <title>A Draft Genome Sequence for Ensete ventricosum, the Drought-Tolerant Tree Against Hunger.</title>
        <authorList>
            <person name="Harrison J."/>
            <person name="Moore K.A."/>
            <person name="Paszkiewicz K."/>
            <person name="Jones T."/>
            <person name="Grant M."/>
            <person name="Ambacheew D."/>
            <person name="Muzemil S."/>
            <person name="Studholme D.J."/>
        </authorList>
    </citation>
    <scope>NUCLEOTIDE SEQUENCE [LARGE SCALE GENOMIC DNA]</scope>
</reference>
<protein>
    <submittedName>
        <fullName evidence="2">Uncharacterized protein</fullName>
    </submittedName>
</protein>
<name>A0A426Y6F9_ENSVE</name>
<organism evidence="2 3">
    <name type="scientific">Ensete ventricosum</name>
    <name type="common">Abyssinian banana</name>
    <name type="synonym">Musa ensete</name>
    <dbReference type="NCBI Taxonomy" id="4639"/>
    <lineage>
        <taxon>Eukaryota</taxon>
        <taxon>Viridiplantae</taxon>
        <taxon>Streptophyta</taxon>
        <taxon>Embryophyta</taxon>
        <taxon>Tracheophyta</taxon>
        <taxon>Spermatophyta</taxon>
        <taxon>Magnoliopsida</taxon>
        <taxon>Liliopsida</taxon>
        <taxon>Zingiberales</taxon>
        <taxon>Musaceae</taxon>
        <taxon>Ensete</taxon>
    </lineage>
</organism>
<proteinExistence type="predicted"/>
<evidence type="ECO:0000313" key="3">
    <source>
        <dbReference type="Proteomes" id="UP000287651"/>
    </source>
</evidence>
<comment type="caution">
    <text evidence="2">The sequence shown here is derived from an EMBL/GenBank/DDBJ whole genome shotgun (WGS) entry which is preliminary data.</text>
</comment>
<evidence type="ECO:0000313" key="2">
    <source>
        <dbReference type="EMBL" id="RRT47347.1"/>
    </source>
</evidence>